<dbReference type="Gene3D" id="2.60.40.10">
    <property type="entry name" value="Immunoglobulins"/>
    <property type="match status" value="1"/>
</dbReference>
<dbReference type="InterPro" id="IPR003344">
    <property type="entry name" value="Big_1_dom"/>
</dbReference>
<keyword evidence="2" id="KW-0812">Transmembrane</keyword>
<evidence type="ECO:0000313" key="4">
    <source>
        <dbReference type="EMBL" id="OGK52365.1"/>
    </source>
</evidence>
<dbReference type="AlphaFoldDB" id="A0A1F7J9V8"/>
<dbReference type="SUPFAM" id="SSF49373">
    <property type="entry name" value="Invasin/intimin cell-adhesion fragments"/>
    <property type="match status" value="1"/>
</dbReference>
<dbReference type="EMBL" id="MGAR01000010">
    <property type="protein sequence ID" value="OGK52365.1"/>
    <property type="molecule type" value="Genomic_DNA"/>
</dbReference>
<evidence type="ECO:0000259" key="3">
    <source>
        <dbReference type="Pfam" id="PF02369"/>
    </source>
</evidence>
<keyword evidence="2" id="KW-0472">Membrane</keyword>
<evidence type="ECO:0000313" key="5">
    <source>
        <dbReference type="Proteomes" id="UP000176480"/>
    </source>
</evidence>
<dbReference type="InterPro" id="IPR008964">
    <property type="entry name" value="Invasin/intimin_cell_adhesion"/>
</dbReference>
<reference evidence="4 5" key="1">
    <citation type="journal article" date="2016" name="Nat. Commun.">
        <title>Thousands of microbial genomes shed light on interconnected biogeochemical processes in an aquifer system.</title>
        <authorList>
            <person name="Anantharaman K."/>
            <person name="Brown C.T."/>
            <person name="Hug L.A."/>
            <person name="Sharon I."/>
            <person name="Castelle C.J."/>
            <person name="Probst A.J."/>
            <person name="Thomas B.C."/>
            <person name="Singh A."/>
            <person name="Wilkins M.J."/>
            <person name="Karaoz U."/>
            <person name="Brodie E.L."/>
            <person name="Williams K.H."/>
            <person name="Hubbard S.S."/>
            <person name="Banfield J.F."/>
        </authorList>
    </citation>
    <scope>NUCLEOTIDE SEQUENCE [LARGE SCALE GENOMIC DNA]</scope>
</reference>
<feature type="domain" description="Big-1" evidence="3">
    <location>
        <begin position="56"/>
        <end position="135"/>
    </location>
</feature>
<dbReference type="Proteomes" id="UP000176480">
    <property type="component" value="Unassembled WGS sequence"/>
</dbReference>
<name>A0A1F7J9V8_9BACT</name>
<proteinExistence type="inferred from homology"/>
<sequence>MDKYLTGLVLIFLLAFTIFTSYVLLNKPLTRLTRATQTAAFKPENSLIFAWPLTLKADGEAATTVNVFVRTEEGDGLANKQVKLQTTLGIVKEAFVSSDQSGKTEFHVVSTTKGVAEIVAIVDNIKIPKSVSIKFE</sequence>
<evidence type="ECO:0000256" key="2">
    <source>
        <dbReference type="SAM" id="Phobius"/>
    </source>
</evidence>
<comment type="similarity">
    <text evidence="1">Belongs to the intimin/invasin family.</text>
</comment>
<evidence type="ECO:0000256" key="1">
    <source>
        <dbReference type="ARBA" id="ARBA00010116"/>
    </source>
</evidence>
<dbReference type="STRING" id="1802067.A2966_01710"/>
<gene>
    <name evidence="4" type="ORF">A2966_01710</name>
</gene>
<accession>A0A1F7J9V8</accession>
<feature type="transmembrane region" description="Helical" evidence="2">
    <location>
        <begin position="6"/>
        <end position="25"/>
    </location>
</feature>
<dbReference type="InterPro" id="IPR013783">
    <property type="entry name" value="Ig-like_fold"/>
</dbReference>
<dbReference type="Pfam" id="PF02369">
    <property type="entry name" value="Big_1"/>
    <property type="match status" value="1"/>
</dbReference>
<organism evidence="4 5">
    <name type="scientific">Candidatus Roizmanbacteria bacterium RIFCSPLOWO2_01_FULL_41_22</name>
    <dbReference type="NCBI Taxonomy" id="1802067"/>
    <lineage>
        <taxon>Bacteria</taxon>
        <taxon>Candidatus Roizmaniibacteriota</taxon>
    </lineage>
</organism>
<keyword evidence="2" id="KW-1133">Transmembrane helix</keyword>
<protein>
    <recommendedName>
        <fullName evidence="3">Big-1 domain-containing protein</fullName>
    </recommendedName>
</protein>
<comment type="caution">
    <text evidence="4">The sequence shown here is derived from an EMBL/GenBank/DDBJ whole genome shotgun (WGS) entry which is preliminary data.</text>
</comment>